<reference evidence="3" key="1">
    <citation type="journal article" date="2022" name="Environ. Microbiol.">
        <title>Geoalkalibacter halelectricus SAP #1 sp. nov. possessing extracellular electron transfer and mineral#reducing capabilities from a haloalkaline environment.</title>
        <authorList>
            <person name="Yadav S."/>
            <person name="Singh R."/>
            <person name="Sundharam S.S."/>
            <person name="Chaudhary S."/>
            <person name="Krishnamurthi S."/>
            <person name="Patil S.A."/>
        </authorList>
    </citation>
    <scope>NUCLEOTIDE SEQUENCE</scope>
    <source>
        <strain evidence="3">SAP-1</strain>
    </source>
</reference>
<name>A0ABY5ZJD4_9BACT</name>
<dbReference type="Proteomes" id="UP001060414">
    <property type="component" value="Chromosome"/>
</dbReference>
<evidence type="ECO:0000256" key="1">
    <source>
        <dbReference type="ARBA" id="ARBA00005953"/>
    </source>
</evidence>
<dbReference type="InterPro" id="IPR050563">
    <property type="entry name" value="4-hydroxybenzoyl-CoA_TE"/>
</dbReference>
<dbReference type="InterPro" id="IPR008272">
    <property type="entry name" value="HB-CoA_thioesterase_AS"/>
</dbReference>
<keyword evidence="4" id="KW-1185">Reference proteome</keyword>
<dbReference type="NCBIfam" id="TIGR00051">
    <property type="entry name" value="YbgC/FadM family acyl-CoA thioesterase"/>
    <property type="match status" value="1"/>
</dbReference>
<gene>
    <name evidence="3" type="ORF">L9S41_16340</name>
</gene>
<dbReference type="InterPro" id="IPR029069">
    <property type="entry name" value="HotDog_dom_sf"/>
</dbReference>
<evidence type="ECO:0000313" key="4">
    <source>
        <dbReference type="Proteomes" id="UP001060414"/>
    </source>
</evidence>
<dbReference type="PANTHER" id="PTHR31793">
    <property type="entry name" value="4-HYDROXYBENZOYL-COA THIOESTERASE FAMILY MEMBER"/>
    <property type="match status" value="1"/>
</dbReference>
<accession>A0ABY5ZJD4</accession>
<dbReference type="RefSeq" id="WP_260747588.1">
    <property type="nucleotide sequence ID" value="NZ_CP092109.1"/>
</dbReference>
<evidence type="ECO:0000313" key="3">
    <source>
        <dbReference type="EMBL" id="UWZ79231.1"/>
    </source>
</evidence>
<dbReference type="Gene3D" id="3.10.129.10">
    <property type="entry name" value="Hotdog Thioesterase"/>
    <property type="match status" value="1"/>
</dbReference>
<dbReference type="PIRSF" id="PIRSF003230">
    <property type="entry name" value="YbgC"/>
    <property type="match status" value="1"/>
</dbReference>
<evidence type="ECO:0000256" key="2">
    <source>
        <dbReference type="ARBA" id="ARBA00022801"/>
    </source>
</evidence>
<sequence>MTTCRMTLRVRYAETDAQGIVHHSRYLVWFEEGRSDFLRQNGVRYTDFEKSGYFVVVVRAELDYKAPAFYEDEITVETTLVRQRGKVLEFSYQAFNDGGVLLATARTVHVVVDRNRKPVTLPAEFLEKLV</sequence>
<organism evidence="3 4">
    <name type="scientific">Geoalkalibacter halelectricus</name>
    <dbReference type="NCBI Taxonomy" id="2847045"/>
    <lineage>
        <taxon>Bacteria</taxon>
        <taxon>Pseudomonadati</taxon>
        <taxon>Thermodesulfobacteriota</taxon>
        <taxon>Desulfuromonadia</taxon>
        <taxon>Desulfuromonadales</taxon>
        <taxon>Geoalkalibacteraceae</taxon>
        <taxon>Geoalkalibacter</taxon>
    </lineage>
</organism>
<keyword evidence="2" id="KW-0378">Hydrolase</keyword>
<dbReference type="EMBL" id="CP092109">
    <property type="protein sequence ID" value="UWZ79231.1"/>
    <property type="molecule type" value="Genomic_DNA"/>
</dbReference>
<dbReference type="InterPro" id="IPR006684">
    <property type="entry name" value="YbgC/YbaW"/>
</dbReference>
<dbReference type="SUPFAM" id="SSF54637">
    <property type="entry name" value="Thioesterase/thiol ester dehydrase-isomerase"/>
    <property type="match status" value="1"/>
</dbReference>
<dbReference type="Pfam" id="PF13279">
    <property type="entry name" value="4HBT_2"/>
    <property type="match status" value="1"/>
</dbReference>
<protein>
    <submittedName>
        <fullName evidence="3">Acyl-CoA thioesterase</fullName>
    </submittedName>
</protein>
<comment type="similarity">
    <text evidence="1">Belongs to the 4-hydroxybenzoyl-CoA thioesterase family.</text>
</comment>
<proteinExistence type="inferred from homology"/>
<dbReference type="PROSITE" id="PS01328">
    <property type="entry name" value="4HBCOA_THIOESTERASE"/>
    <property type="match status" value="1"/>
</dbReference>
<dbReference type="PANTHER" id="PTHR31793:SF27">
    <property type="entry name" value="NOVEL THIOESTERASE SUPERFAMILY DOMAIN AND SAPOSIN A-TYPE DOMAIN CONTAINING PROTEIN (0610012H03RIK)"/>
    <property type="match status" value="1"/>
</dbReference>
<dbReference type="CDD" id="cd00586">
    <property type="entry name" value="4HBT"/>
    <property type="match status" value="1"/>
</dbReference>